<evidence type="ECO:0000313" key="2">
    <source>
        <dbReference type="Proteomes" id="UP000290288"/>
    </source>
</evidence>
<proteinExistence type="predicted"/>
<keyword evidence="2" id="KW-1185">Reference proteome</keyword>
<organism evidence="1 2">
    <name type="scientific">Candolleomyces aberdarensis</name>
    <dbReference type="NCBI Taxonomy" id="2316362"/>
    <lineage>
        <taxon>Eukaryota</taxon>
        <taxon>Fungi</taxon>
        <taxon>Dikarya</taxon>
        <taxon>Basidiomycota</taxon>
        <taxon>Agaricomycotina</taxon>
        <taxon>Agaricomycetes</taxon>
        <taxon>Agaricomycetidae</taxon>
        <taxon>Agaricales</taxon>
        <taxon>Agaricineae</taxon>
        <taxon>Psathyrellaceae</taxon>
        <taxon>Candolleomyces</taxon>
    </lineage>
</organism>
<dbReference type="InterPro" id="IPR011009">
    <property type="entry name" value="Kinase-like_dom_sf"/>
</dbReference>
<dbReference type="OrthoDB" id="2523927at2759"/>
<dbReference type="SUPFAM" id="SSF56112">
    <property type="entry name" value="Protein kinase-like (PK-like)"/>
    <property type="match status" value="1"/>
</dbReference>
<dbReference type="AlphaFoldDB" id="A0A4Q2DMF7"/>
<name>A0A4Q2DMF7_9AGAR</name>
<protein>
    <recommendedName>
        <fullName evidence="3">Protein kinase domain-containing protein</fullName>
    </recommendedName>
</protein>
<accession>A0A4Q2DMF7</accession>
<reference evidence="1 2" key="1">
    <citation type="submission" date="2019-01" db="EMBL/GenBank/DDBJ databases">
        <title>Draft genome sequence of Psathyrella aberdarensis IHI B618.</title>
        <authorList>
            <person name="Buettner E."/>
            <person name="Kellner H."/>
        </authorList>
    </citation>
    <scope>NUCLEOTIDE SEQUENCE [LARGE SCALE GENOMIC DNA]</scope>
    <source>
        <strain evidence="1 2">IHI B618</strain>
    </source>
</reference>
<gene>
    <name evidence="1" type="ORF">EST38_g4646</name>
</gene>
<dbReference type="STRING" id="2316362.A0A4Q2DMF7"/>
<evidence type="ECO:0000313" key="1">
    <source>
        <dbReference type="EMBL" id="RXW21197.1"/>
    </source>
</evidence>
<sequence length="543" mass="60446">MDANYDVSTPRKLAHHWTRVLIIPGLAGPGNATPSSHRSKAAQDLLDSKKISVHTWDYPGPPDGFLDHTWDLEWSDVSKCFGNLSQKQPCDLKETPMLERIIVPMLQGLSIIFSKAFKVQQVHSNMVVSRDEKSSTGTTLDISAFKCQWLEGNAPGQGYWDKIKPHLAFMEGKGPLSAQAGALNEGLDQFVGAPSIEELVFTDDHDEVAHKILGQMLEGCFKAQLGVGCLIAPPFLFRPAFMAEESGSNGNAWLGNNRILTDSMDVRNPEVWEAFISESIWFLFTVWVKGFEEVQEGIALHPRWKEWKDTVEGTIRPGNSQIVGSQKPPGFLGPILRPIKSVLQRSVSCSFNLLGPQLAFKFIKSFNTSPVTVSSIISSSDWTRFFHAPLPPDSVLYRDFATICIYQRWGFVVKYGLEESGSERELQALQGLASMEHSPTLIAYGKTAANPPAASIPFLVMTYHGSPLKQFDKFIANHLYSEIIKPMHELGWHHHDIKPDNVMADADGKLTLIDFNLAAPSNGCKRRSCPDRVFLKRWGIDAI</sequence>
<comment type="caution">
    <text evidence="1">The sequence shown here is derived from an EMBL/GenBank/DDBJ whole genome shotgun (WGS) entry which is preliminary data.</text>
</comment>
<evidence type="ECO:0008006" key="3">
    <source>
        <dbReference type="Google" id="ProtNLM"/>
    </source>
</evidence>
<dbReference type="Proteomes" id="UP000290288">
    <property type="component" value="Unassembled WGS sequence"/>
</dbReference>
<dbReference type="Gene3D" id="1.10.510.10">
    <property type="entry name" value="Transferase(Phosphotransferase) domain 1"/>
    <property type="match status" value="1"/>
</dbReference>
<dbReference type="EMBL" id="SDEE01000117">
    <property type="protein sequence ID" value="RXW21197.1"/>
    <property type="molecule type" value="Genomic_DNA"/>
</dbReference>